<dbReference type="PROSITE" id="PS51257">
    <property type="entry name" value="PROKAR_LIPOPROTEIN"/>
    <property type="match status" value="1"/>
</dbReference>
<dbReference type="InterPro" id="IPR018392">
    <property type="entry name" value="LysM"/>
</dbReference>
<dbReference type="AlphaFoldDB" id="E8MZS1"/>
<sequence>MLWRWLAGGMILFLVVSCSPLPGQGEAVPASPAATASPSLPEVVLTSTPPLPEEILAIVPASQPVQTEEPQMKFWQEPAGCRPSEEQWGETPNEWLAYADSLLGWTRPLAKRALPRIWHPQKKETLPSRDGVYAFDVSDVRPRYLIQQALNALHVAGFAAWLRRDSQGALEILSVPLTPQTLGGVWGEYLQAYWLSPVSSPSGDERIIPTMKLTPCRWMTESGMAPNVPAGTMEQAHWELPDWAEAANAYLAETSEQAYRVAFRINWLGDGENEGPRTMCGPLAWSILYDAQSFPPGYGEWSEGPKTFWLPKPSVNGRPWSLFPSETYLVRRFNEPAGTFDFSQFPLAAGDVLYLYGKGDGFDHVALVTEVDEQGNVYSVTNRVWVEPELRFAIQRMVLYNAHDPTVGILRNEWAKDRINGRTGHGGFEMFRWRWRQKQLNGQTVQIAVEVGDTLPLLAMKWHTPPEQIAAANGLTNDTSLTVGMTVQIP</sequence>
<evidence type="ECO:0000313" key="3">
    <source>
        <dbReference type="Proteomes" id="UP000008922"/>
    </source>
</evidence>
<dbReference type="Proteomes" id="UP000008922">
    <property type="component" value="Chromosome"/>
</dbReference>
<dbReference type="Pfam" id="PF01476">
    <property type="entry name" value="LysM"/>
    <property type="match status" value="1"/>
</dbReference>
<proteinExistence type="predicted"/>
<dbReference type="EMBL" id="AP012029">
    <property type="protein sequence ID" value="BAJ64619.1"/>
    <property type="molecule type" value="Genomic_DNA"/>
</dbReference>
<evidence type="ECO:0000313" key="2">
    <source>
        <dbReference type="EMBL" id="BAJ64619.1"/>
    </source>
</evidence>
<dbReference type="InterPro" id="IPR036779">
    <property type="entry name" value="LysM_dom_sf"/>
</dbReference>
<dbReference type="SUPFAM" id="SSF54106">
    <property type="entry name" value="LysM domain"/>
    <property type="match status" value="1"/>
</dbReference>
<organism evidence="2 3">
    <name type="scientific">Anaerolinea thermophila (strain DSM 14523 / JCM 11388 / NBRC 100420 / UNI-1)</name>
    <dbReference type="NCBI Taxonomy" id="926569"/>
    <lineage>
        <taxon>Bacteria</taxon>
        <taxon>Bacillati</taxon>
        <taxon>Chloroflexota</taxon>
        <taxon>Anaerolineae</taxon>
        <taxon>Anaerolineales</taxon>
        <taxon>Anaerolineaceae</taxon>
        <taxon>Anaerolinea</taxon>
    </lineage>
</organism>
<dbReference type="HOGENOM" id="CLU_556268_0_0_0"/>
<reference evidence="2 3" key="1">
    <citation type="submission" date="2010-12" db="EMBL/GenBank/DDBJ databases">
        <title>Whole genome sequence of Anaerolinea thermophila UNI-1.</title>
        <authorList>
            <person name="Narita-Yamada S."/>
            <person name="Kishi E."/>
            <person name="Watanabe Y."/>
            <person name="Takasaki K."/>
            <person name="Ankai A."/>
            <person name="Oguchi A."/>
            <person name="Fukui S."/>
            <person name="Takahashi M."/>
            <person name="Yashiro I."/>
            <person name="Hosoyama A."/>
            <person name="Sekiguchi Y."/>
            <person name="Hanada S."/>
            <person name="Fujita N."/>
        </authorList>
    </citation>
    <scope>NUCLEOTIDE SEQUENCE [LARGE SCALE GENOMIC DNA]</scope>
    <source>
        <strain evidence="3">DSM 14523 / JCM 11388 / NBRC 100420 / UNI-1</strain>
    </source>
</reference>
<dbReference type="STRING" id="926569.ANT_25930"/>
<dbReference type="RefSeq" id="WP_013560974.1">
    <property type="nucleotide sequence ID" value="NC_014960.1"/>
</dbReference>
<accession>E8MZS1</accession>
<dbReference type="eggNOG" id="COG1388">
    <property type="taxonomic scope" value="Bacteria"/>
</dbReference>
<feature type="domain" description="LysM" evidence="1">
    <location>
        <begin position="445"/>
        <end position="489"/>
    </location>
</feature>
<keyword evidence="3" id="KW-1185">Reference proteome</keyword>
<protein>
    <recommendedName>
        <fullName evidence="1">LysM domain-containing protein</fullName>
    </recommendedName>
</protein>
<dbReference type="InParanoid" id="E8MZS1"/>
<dbReference type="KEGG" id="atm:ANT_25930"/>
<dbReference type="Gene3D" id="3.10.350.10">
    <property type="entry name" value="LysM domain"/>
    <property type="match status" value="1"/>
</dbReference>
<dbReference type="PROSITE" id="PS51782">
    <property type="entry name" value="LYSM"/>
    <property type="match status" value="1"/>
</dbReference>
<dbReference type="CDD" id="cd00118">
    <property type="entry name" value="LysM"/>
    <property type="match status" value="1"/>
</dbReference>
<name>E8MZS1_ANATU</name>
<gene>
    <name evidence="2" type="ordered locus">ANT_25930</name>
</gene>
<evidence type="ECO:0000259" key="1">
    <source>
        <dbReference type="PROSITE" id="PS51782"/>
    </source>
</evidence>